<evidence type="ECO:0000313" key="11">
    <source>
        <dbReference type="Proteomes" id="UP001058974"/>
    </source>
</evidence>
<feature type="domain" description="SET" evidence="8">
    <location>
        <begin position="217"/>
        <end position="349"/>
    </location>
</feature>
<evidence type="ECO:0000256" key="6">
    <source>
        <dbReference type="ARBA" id="ARBA00022723"/>
    </source>
</evidence>
<dbReference type="PANTHER" id="PTHR46223:SF3">
    <property type="entry name" value="HISTONE-LYSINE N-METHYLTRANSFERASE SET-23"/>
    <property type="match status" value="1"/>
</dbReference>
<organism evidence="10 11">
    <name type="scientific">Pisum sativum</name>
    <name type="common">Garden pea</name>
    <name type="synonym">Lathyrus oleraceus</name>
    <dbReference type="NCBI Taxonomy" id="3888"/>
    <lineage>
        <taxon>Eukaryota</taxon>
        <taxon>Viridiplantae</taxon>
        <taxon>Streptophyta</taxon>
        <taxon>Embryophyta</taxon>
        <taxon>Tracheophyta</taxon>
        <taxon>Spermatophyta</taxon>
        <taxon>Magnoliopsida</taxon>
        <taxon>eudicotyledons</taxon>
        <taxon>Gunneridae</taxon>
        <taxon>Pentapetalae</taxon>
        <taxon>rosids</taxon>
        <taxon>fabids</taxon>
        <taxon>Fabales</taxon>
        <taxon>Fabaceae</taxon>
        <taxon>Papilionoideae</taxon>
        <taxon>50 kb inversion clade</taxon>
        <taxon>NPAAA clade</taxon>
        <taxon>Hologalegina</taxon>
        <taxon>IRL clade</taxon>
        <taxon>Fabeae</taxon>
        <taxon>Lathyrus</taxon>
    </lineage>
</organism>
<dbReference type="SMART" id="SM00317">
    <property type="entry name" value="SET"/>
    <property type="match status" value="1"/>
</dbReference>
<keyword evidence="4" id="KW-0808">Transferase</keyword>
<evidence type="ECO:0000256" key="3">
    <source>
        <dbReference type="ARBA" id="ARBA00022603"/>
    </source>
</evidence>
<feature type="non-terminal residue" evidence="10">
    <location>
        <position position="1"/>
    </location>
</feature>
<dbReference type="SUPFAM" id="SSF82199">
    <property type="entry name" value="SET domain"/>
    <property type="match status" value="1"/>
</dbReference>
<evidence type="ECO:0000256" key="2">
    <source>
        <dbReference type="ARBA" id="ARBA00022454"/>
    </source>
</evidence>
<dbReference type="GO" id="GO:0046872">
    <property type="term" value="F:metal ion binding"/>
    <property type="evidence" value="ECO:0007669"/>
    <property type="project" value="UniProtKB-KW"/>
</dbReference>
<keyword evidence="3" id="KW-0489">Methyltransferase</keyword>
<dbReference type="InterPro" id="IPR003616">
    <property type="entry name" value="Post-SET_dom"/>
</dbReference>
<evidence type="ECO:0000256" key="5">
    <source>
        <dbReference type="ARBA" id="ARBA00022691"/>
    </source>
</evidence>
<dbReference type="InterPro" id="IPR050973">
    <property type="entry name" value="H3K9_Histone-Lys_N-MTase"/>
</dbReference>
<proteinExistence type="predicted"/>
<dbReference type="Proteomes" id="UP001058974">
    <property type="component" value="Chromosome 1"/>
</dbReference>
<comment type="caution">
    <text evidence="10">The sequence shown here is derived from an EMBL/GenBank/DDBJ whole genome shotgun (WGS) entry which is preliminary data.</text>
</comment>
<sequence>ASFETLFTYFEKEPFGQGFKRSRMIIPNNVISYGNEDRETEMKISKNTSNRNSEESLLVQNADLILPWLTHQQLANLSLTSKSLHKLTQTLTLNRISDASRNFENFPIPFLNNNNDHNVNHPYSYFLYTPSLLSTTNIPRYQPWGGNSVTSTNPKTIDNDHDESVSFVDVVGCDCGEVCGDGCVCFGFYDDVGRECGPSCFCEVGCGNRVSQNGVAVRVKIVRCGEKGWGLFADQVIPKGQFLFHYAGELLTTKEAQRRQQYYDELSSRGRFFSALLVVREHLPSGNACLRLNIDATRIGNVARFVNHSCDGGNLSTKLIRSTGALFPRLCFFALKDIQKDEELTFSYGEIRKRSNGLPCYCNSPSCLGTLPSEDT</sequence>
<dbReference type="AlphaFoldDB" id="A0A9D5BHC9"/>
<evidence type="ECO:0000313" key="10">
    <source>
        <dbReference type="EMBL" id="KAI5443615.1"/>
    </source>
</evidence>
<gene>
    <name evidence="10" type="ORF">KIW84_012308</name>
</gene>
<evidence type="ECO:0000256" key="4">
    <source>
        <dbReference type="ARBA" id="ARBA00022679"/>
    </source>
</evidence>
<keyword evidence="2" id="KW-0158">Chromosome</keyword>
<evidence type="ECO:0008006" key="12">
    <source>
        <dbReference type="Google" id="ProtNLM"/>
    </source>
</evidence>
<dbReference type="PROSITE" id="PS50868">
    <property type="entry name" value="POST_SET"/>
    <property type="match status" value="1"/>
</dbReference>
<dbReference type="InterPro" id="IPR046341">
    <property type="entry name" value="SET_dom_sf"/>
</dbReference>
<dbReference type="Gene3D" id="2.170.270.10">
    <property type="entry name" value="SET domain"/>
    <property type="match status" value="1"/>
</dbReference>
<dbReference type="Gramene" id="Psat01G0230800-T1">
    <property type="protein sequence ID" value="KAI5443615.1"/>
    <property type="gene ID" value="KIW84_012308"/>
</dbReference>
<dbReference type="GO" id="GO:0032259">
    <property type="term" value="P:methylation"/>
    <property type="evidence" value="ECO:0007669"/>
    <property type="project" value="UniProtKB-KW"/>
</dbReference>
<keyword evidence="5" id="KW-0949">S-adenosyl-L-methionine</keyword>
<dbReference type="PANTHER" id="PTHR46223">
    <property type="entry name" value="HISTONE-LYSINE N-METHYLTRANSFERASE SUV39H"/>
    <property type="match status" value="1"/>
</dbReference>
<keyword evidence="7" id="KW-0862">Zinc</keyword>
<protein>
    <recommendedName>
        <fullName evidence="12">Histone-lysine N-methyltransferase SUVR3</fullName>
    </recommendedName>
</protein>
<evidence type="ECO:0000259" key="8">
    <source>
        <dbReference type="PROSITE" id="PS50280"/>
    </source>
</evidence>
<comment type="subcellular location">
    <subcellularLocation>
        <location evidence="1">Chromosome</location>
    </subcellularLocation>
</comment>
<evidence type="ECO:0000256" key="1">
    <source>
        <dbReference type="ARBA" id="ARBA00004286"/>
    </source>
</evidence>
<name>A0A9D5BHC9_PEA</name>
<evidence type="ECO:0000256" key="7">
    <source>
        <dbReference type="ARBA" id="ARBA00022833"/>
    </source>
</evidence>
<keyword evidence="11" id="KW-1185">Reference proteome</keyword>
<dbReference type="PROSITE" id="PS50280">
    <property type="entry name" value="SET"/>
    <property type="match status" value="1"/>
</dbReference>
<feature type="domain" description="Post-SET" evidence="9">
    <location>
        <begin position="356"/>
        <end position="372"/>
    </location>
</feature>
<keyword evidence="6" id="KW-0479">Metal-binding</keyword>
<dbReference type="EMBL" id="JAMSHJ010000001">
    <property type="protein sequence ID" value="KAI5443615.1"/>
    <property type="molecule type" value="Genomic_DNA"/>
</dbReference>
<evidence type="ECO:0000259" key="9">
    <source>
        <dbReference type="PROSITE" id="PS50868"/>
    </source>
</evidence>
<dbReference type="Pfam" id="PF00856">
    <property type="entry name" value="SET"/>
    <property type="match status" value="1"/>
</dbReference>
<dbReference type="InterPro" id="IPR001214">
    <property type="entry name" value="SET_dom"/>
</dbReference>
<dbReference type="GO" id="GO:0005694">
    <property type="term" value="C:chromosome"/>
    <property type="evidence" value="ECO:0007669"/>
    <property type="project" value="UniProtKB-SubCell"/>
</dbReference>
<reference evidence="10 11" key="1">
    <citation type="journal article" date="2022" name="Nat. Genet.">
        <title>Improved pea reference genome and pan-genome highlight genomic features and evolutionary characteristics.</title>
        <authorList>
            <person name="Yang T."/>
            <person name="Liu R."/>
            <person name="Luo Y."/>
            <person name="Hu S."/>
            <person name="Wang D."/>
            <person name="Wang C."/>
            <person name="Pandey M.K."/>
            <person name="Ge S."/>
            <person name="Xu Q."/>
            <person name="Li N."/>
            <person name="Li G."/>
            <person name="Huang Y."/>
            <person name="Saxena R.K."/>
            <person name="Ji Y."/>
            <person name="Li M."/>
            <person name="Yan X."/>
            <person name="He Y."/>
            <person name="Liu Y."/>
            <person name="Wang X."/>
            <person name="Xiang C."/>
            <person name="Varshney R.K."/>
            <person name="Ding H."/>
            <person name="Gao S."/>
            <person name="Zong X."/>
        </authorList>
    </citation>
    <scope>NUCLEOTIDE SEQUENCE [LARGE SCALE GENOMIC DNA]</scope>
    <source>
        <strain evidence="10 11">cv. Zhongwan 6</strain>
    </source>
</reference>
<accession>A0A9D5BHC9</accession>
<dbReference type="GO" id="GO:0008168">
    <property type="term" value="F:methyltransferase activity"/>
    <property type="evidence" value="ECO:0007669"/>
    <property type="project" value="UniProtKB-KW"/>
</dbReference>